<dbReference type="GO" id="GO:0046983">
    <property type="term" value="F:protein dimerization activity"/>
    <property type="evidence" value="ECO:0007669"/>
    <property type="project" value="InterPro"/>
</dbReference>
<dbReference type="Pfam" id="PF02518">
    <property type="entry name" value="HATPase_c"/>
    <property type="match status" value="1"/>
</dbReference>
<sequence>MQPGVAVQRGARARTAPPAPALTAAAWAAGLVVTALILGTPYLVFGYRSPALHLILDSVDGCVAFLLAYLLWGRFVRSRRLQDLLLAQGLFLLGLAGLGVTLLVTHVDGLRPGTIEVWLPLALRLLGALLLLVAALVDDRLVRGHLAARARVVPWLLVAATFTALWSVRDRLPVALDQNPPASAQQPVLDGHPLLLVAQGATALCFLAASVWFTQQAVRRRDELLRWLGPACALGGFARVNYVLFPSLYSDWVYTGDLLRTGCYVLLLVGAAREISQYWSAFARVAVLDDRRRLARELHDGVVQELGYIRAEAHSIDADGGLRSRIMTSCDRALDEARAAVDALGRSPDEPLGLVLHRAARQVAERYGGRVVVDLDDSVDADAEQRHALVRITREAVSNALRHGRADCVVVRLARDPSGRRLVVEDDGQGFDTGASTSSTGYGLTSMGERAAGLPGAFELRSVPGKGTTVVVTW</sequence>
<evidence type="ECO:0000259" key="6">
    <source>
        <dbReference type="Pfam" id="PF07730"/>
    </source>
</evidence>
<protein>
    <submittedName>
        <fullName evidence="7">Uncharacterized protein</fullName>
    </submittedName>
</protein>
<dbReference type="InterPro" id="IPR011712">
    <property type="entry name" value="Sig_transdc_His_kin_sub3_dim/P"/>
</dbReference>
<dbReference type="AlphaFoldDB" id="A0A7G9RC13"/>
<dbReference type="KEGG" id="nmes:H9L09_01150"/>
<dbReference type="InterPro" id="IPR036890">
    <property type="entry name" value="HATPase_C_sf"/>
</dbReference>
<dbReference type="SUPFAM" id="SSF55874">
    <property type="entry name" value="ATPase domain of HSP90 chaperone/DNA topoisomerase II/histidine kinase"/>
    <property type="match status" value="1"/>
</dbReference>
<evidence type="ECO:0000259" key="5">
    <source>
        <dbReference type="Pfam" id="PF02518"/>
    </source>
</evidence>
<evidence type="ECO:0000256" key="2">
    <source>
        <dbReference type="ARBA" id="ARBA00022777"/>
    </source>
</evidence>
<keyword evidence="1" id="KW-0808">Transferase</keyword>
<feature type="domain" description="Signal transduction histidine kinase subgroup 3 dimerisation and phosphoacceptor" evidence="6">
    <location>
        <begin position="291"/>
        <end position="345"/>
    </location>
</feature>
<dbReference type="Pfam" id="PF07730">
    <property type="entry name" value="HisKA_3"/>
    <property type="match status" value="1"/>
</dbReference>
<accession>A0A7G9RC13</accession>
<dbReference type="InterPro" id="IPR050482">
    <property type="entry name" value="Sensor_HK_TwoCompSys"/>
</dbReference>
<dbReference type="GO" id="GO:0016020">
    <property type="term" value="C:membrane"/>
    <property type="evidence" value="ECO:0007669"/>
    <property type="project" value="InterPro"/>
</dbReference>
<keyword evidence="2" id="KW-0418">Kinase</keyword>
<dbReference type="PANTHER" id="PTHR24421">
    <property type="entry name" value="NITRATE/NITRITE SENSOR PROTEIN NARX-RELATED"/>
    <property type="match status" value="1"/>
</dbReference>
<reference evidence="7 8" key="1">
    <citation type="submission" date="2020-08" db="EMBL/GenBank/DDBJ databases">
        <title>Genome sequence of Nocardioides mesophilus KACC 16243T.</title>
        <authorList>
            <person name="Hyun D.-W."/>
            <person name="Bae J.-W."/>
        </authorList>
    </citation>
    <scope>NUCLEOTIDE SEQUENCE [LARGE SCALE GENOMIC DNA]</scope>
    <source>
        <strain evidence="7 8">KACC 16243</strain>
    </source>
</reference>
<feature type="transmembrane region" description="Helical" evidence="4">
    <location>
        <begin position="149"/>
        <end position="168"/>
    </location>
</feature>
<feature type="transmembrane region" description="Helical" evidence="4">
    <location>
        <begin position="117"/>
        <end position="137"/>
    </location>
</feature>
<evidence type="ECO:0000256" key="1">
    <source>
        <dbReference type="ARBA" id="ARBA00022679"/>
    </source>
</evidence>
<dbReference type="Gene3D" id="1.20.5.1930">
    <property type="match status" value="1"/>
</dbReference>
<organism evidence="7 8">
    <name type="scientific">Nocardioides mesophilus</name>
    <dbReference type="NCBI Taxonomy" id="433659"/>
    <lineage>
        <taxon>Bacteria</taxon>
        <taxon>Bacillati</taxon>
        <taxon>Actinomycetota</taxon>
        <taxon>Actinomycetes</taxon>
        <taxon>Propionibacteriales</taxon>
        <taxon>Nocardioidaceae</taxon>
        <taxon>Nocardioides</taxon>
    </lineage>
</organism>
<evidence type="ECO:0000313" key="7">
    <source>
        <dbReference type="EMBL" id="QNN53138.1"/>
    </source>
</evidence>
<feature type="transmembrane region" description="Helical" evidence="4">
    <location>
        <begin position="21"/>
        <end position="45"/>
    </location>
</feature>
<dbReference type="InterPro" id="IPR003594">
    <property type="entry name" value="HATPase_dom"/>
</dbReference>
<dbReference type="Gene3D" id="3.30.565.10">
    <property type="entry name" value="Histidine kinase-like ATPase, C-terminal domain"/>
    <property type="match status" value="1"/>
</dbReference>
<keyword evidence="8" id="KW-1185">Reference proteome</keyword>
<keyword evidence="4" id="KW-1133">Transmembrane helix</keyword>
<dbReference type="GO" id="GO:0000155">
    <property type="term" value="F:phosphorelay sensor kinase activity"/>
    <property type="evidence" value="ECO:0007669"/>
    <property type="project" value="InterPro"/>
</dbReference>
<keyword evidence="3" id="KW-0902">Two-component regulatory system</keyword>
<keyword evidence="4" id="KW-0812">Transmembrane</keyword>
<feature type="transmembrane region" description="Helical" evidence="4">
    <location>
        <begin position="225"/>
        <end position="244"/>
    </location>
</feature>
<dbReference type="CDD" id="cd16917">
    <property type="entry name" value="HATPase_UhpB-NarQ-NarX-like"/>
    <property type="match status" value="1"/>
</dbReference>
<feature type="transmembrane region" description="Helical" evidence="4">
    <location>
        <begin position="84"/>
        <end position="105"/>
    </location>
</feature>
<evidence type="ECO:0000313" key="8">
    <source>
        <dbReference type="Proteomes" id="UP000515947"/>
    </source>
</evidence>
<dbReference type="Proteomes" id="UP000515947">
    <property type="component" value="Chromosome"/>
</dbReference>
<gene>
    <name evidence="7" type="ORF">H9L09_01150</name>
</gene>
<keyword evidence="4" id="KW-0472">Membrane</keyword>
<dbReference type="RefSeq" id="WP_187578980.1">
    <property type="nucleotide sequence ID" value="NZ_CP060713.1"/>
</dbReference>
<evidence type="ECO:0000256" key="3">
    <source>
        <dbReference type="ARBA" id="ARBA00023012"/>
    </source>
</evidence>
<feature type="transmembrane region" description="Helical" evidence="4">
    <location>
        <begin position="194"/>
        <end position="213"/>
    </location>
</feature>
<dbReference type="EMBL" id="CP060713">
    <property type="protein sequence ID" value="QNN53138.1"/>
    <property type="molecule type" value="Genomic_DNA"/>
</dbReference>
<feature type="domain" description="Histidine kinase/HSP90-like ATPase" evidence="5">
    <location>
        <begin position="387"/>
        <end position="473"/>
    </location>
</feature>
<name>A0A7G9RC13_9ACTN</name>
<proteinExistence type="predicted"/>
<evidence type="ECO:0000256" key="4">
    <source>
        <dbReference type="SAM" id="Phobius"/>
    </source>
</evidence>
<feature type="transmembrane region" description="Helical" evidence="4">
    <location>
        <begin position="51"/>
        <end position="72"/>
    </location>
</feature>